<organism evidence="2 3">
    <name type="scientific">Zootermopsis nevadensis</name>
    <name type="common">Dampwood termite</name>
    <dbReference type="NCBI Taxonomy" id="136037"/>
    <lineage>
        <taxon>Eukaryota</taxon>
        <taxon>Metazoa</taxon>
        <taxon>Ecdysozoa</taxon>
        <taxon>Arthropoda</taxon>
        <taxon>Hexapoda</taxon>
        <taxon>Insecta</taxon>
        <taxon>Pterygota</taxon>
        <taxon>Neoptera</taxon>
        <taxon>Polyneoptera</taxon>
        <taxon>Dictyoptera</taxon>
        <taxon>Blattodea</taxon>
        <taxon>Blattoidea</taxon>
        <taxon>Termitoidae</taxon>
        <taxon>Termopsidae</taxon>
        <taxon>Zootermopsis</taxon>
    </lineage>
</organism>
<feature type="coiled-coil region" evidence="1">
    <location>
        <begin position="156"/>
        <end position="204"/>
    </location>
</feature>
<gene>
    <name evidence="2" type="ORF">L798_13087</name>
</gene>
<sequence>MCESMRIFTEETYPRSWSLNPQERRKYILQEIEGSHPLTISYQGLAKMLLITARMQRVHEDMCSGAYDARRRRDQRDTEALVKALEAEEDGPRSGTENELSVIGGYIDKIMKSDMPLAEEETLLSSQFENLKARCKKSMAVIEDKGAEVTGIGEHVNKLIHENERMQLQIELESDRENDLMEFKQETDESKEQLEWELEAMKKGYVDVYGTACDCMEGSQCFFLDSADNGMNEREVLMNVIEQQAAHKRLHSSTSIQNNLCAEGNIPRVRSQDYSGVNAEHERLDEKGKIPSCTKTLAIAKDTGGTTQLEVVLDDLKERQLVLEERRIQMQNELDSFSDMQKHLVVLKQISDETYNMSQQLGQKVDSLGKAGVDEIDSYYVKGSWYSEECELIKNIMERVEDRARHRRDDLLLNVKNQQAALYESSSIQMNLAAQRDVPQVRLRDRAGVDAELEKLHYSENKAKAIRIECDKLTDILGKVYSVAVPLLNKVNKEDIITDVDNDKQVEVSRYGLELWD</sequence>
<evidence type="ECO:0000313" key="2">
    <source>
        <dbReference type="EMBL" id="KDR22835.1"/>
    </source>
</evidence>
<proteinExistence type="predicted"/>
<accession>A0A067RQD5</accession>
<dbReference type="AlphaFoldDB" id="A0A067RQD5"/>
<evidence type="ECO:0000313" key="3">
    <source>
        <dbReference type="Proteomes" id="UP000027135"/>
    </source>
</evidence>
<keyword evidence="1" id="KW-0175">Coiled coil</keyword>
<reference evidence="2 3" key="1">
    <citation type="journal article" date="2014" name="Nat. Commun.">
        <title>Molecular traces of alternative social organization in a termite genome.</title>
        <authorList>
            <person name="Terrapon N."/>
            <person name="Li C."/>
            <person name="Robertson H.M."/>
            <person name="Ji L."/>
            <person name="Meng X."/>
            <person name="Booth W."/>
            <person name="Chen Z."/>
            <person name="Childers C.P."/>
            <person name="Glastad K.M."/>
            <person name="Gokhale K."/>
            <person name="Gowin J."/>
            <person name="Gronenberg W."/>
            <person name="Hermansen R.A."/>
            <person name="Hu H."/>
            <person name="Hunt B.G."/>
            <person name="Huylmans A.K."/>
            <person name="Khalil S.M."/>
            <person name="Mitchell R.D."/>
            <person name="Munoz-Torres M.C."/>
            <person name="Mustard J.A."/>
            <person name="Pan H."/>
            <person name="Reese J.T."/>
            <person name="Scharf M.E."/>
            <person name="Sun F."/>
            <person name="Vogel H."/>
            <person name="Xiao J."/>
            <person name="Yang W."/>
            <person name="Yang Z."/>
            <person name="Yang Z."/>
            <person name="Zhou J."/>
            <person name="Zhu J."/>
            <person name="Brent C.S."/>
            <person name="Elsik C.G."/>
            <person name="Goodisman M.A."/>
            <person name="Liberles D.A."/>
            <person name="Roe R.M."/>
            <person name="Vargo E.L."/>
            <person name="Vilcinskas A."/>
            <person name="Wang J."/>
            <person name="Bornberg-Bauer E."/>
            <person name="Korb J."/>
            <person name="Zhang G."/>
            <person name="Liebig J."/>
        </authorList>
    </citation>
    <scope>NUCLEOTIDE SEQUENCE [LARGE SCALE GENOMIC DNA]</scope>
    <source>
        <tissue evidence="2">Whole organism</tissue>
    </source>
</reference>
<keyword evidence="3" id="KW-1185">Reference proteome</keyword>
<dbReference type="Proteomes" id="UP000027135">
    <property type="component" value="Unassembled WGS sequence"/>
</dbReference>
<dbReference type="EMBL" id="KK852484">
    <property type="protein sequence ID" value="KDR22835.1"/>
    <property type="molecule type" value="Genomic_DNA"/>
</dbReference>
<evidence type="ECO:0000256" key="1">
    <source>
        <dbReference type="SAM" id="Coils"/>
    </source>
</evidence>
<protein>
    <submittedName>
        <fullName evidence="2">Uncharacterized protein</fullName>
    </submittedName>
</protein>
<dbReference type="InParanoid" id="A0A067RQD5"/>
<name>A0A067RQD5_ZOONE</name>